<keyword evidence="4" id="KW-0961">Cell wall biogenesis/degradation</keyword>
<keyword evidence="6" id="KW-1185">Reference proteome</keyword>
<evidence type="ECO:0000256" key="2">
    <source>
        <dbReference type="ARBA" id="ARBA00022679"/>
    </source>
</evidence>
<dbReference type="EMBL" id="CP042437">
    <property type="protein sequence ID" value="QEC78440.1"/>
    <property type="molecule type" value="Genomic_DNA"/>
</dbReference>
<comment type="function">
    <text evidence="4">Converts 4-O-beta-D-mannopyranosyl-D-glucopyranose (Man-Glc) to mannose 1-phosphate (Man1P) and glucose.</text>
</comment>
<sequence>MTPEFKQRLALLQQEQQQLINQPNQVAGTGNGVFNRYKNPVLTAAHTPINWRYDLNPETNPYLMERFGINAAFNAGAIKFNNKYLMVVRVEGADRKSFFAVAESADGVSNFTFWDYPINLPQTREPDTNVYDMRLTLHQDGYIYGLFCTERRDPAAPAYDQSMAIAACGITRTKDMLNWERLPDLKTNSPQQRNVVLHPEFVHGKYALYTRPQDGFISAGTGGGIGFGLAETMENAVIDQETIIDNKNYHTVYEAKNGQGPTPIKTDRGWLHLAHGVRNTAAGLRYVLYMFMTDLNDLTKVLHKPGGYLLAPEGGERIGDVSNVVFCNGWIADEDGSVYIYYASSDTRMHVATTTVDKLIDYVVNTPADGFKSSTSVDAIYGIIDRNKEIA</sequence>
<dbReference type="GO" id="GO:0016798">
    <property type="term" value="F:hydrolase activity, acting on glycosyl bonds"/>
    <property type="evidence" value="ECO:0007669"/>
    <property type="project" value="UniProtKB-KW"/>
</dbReference>
<comment type="similarity">
    <text evidence="3 4">Belongs to the glycosyl hydrolase 130 family.</text>
</comment>
<dbReference type="Pfam" id="PF04041">
    <property type="entry name" value="Glyco_hydro_130"/>
    <property type="match status" value="1"/>
</dbReference>
<dbReference type="AlphaFoldDB" id="A0A5B8W303"/>
<gene>
    <name evidence="5" type="ORF">FSB76_21750</name>
</gene>
<keyword evidence="1 4" id="KW-0328">Glycosyltransferase</keyword>
<evidence type="ECO:0000313" key="6">
    <source>
        <dbReference type="Proteomes" id="UP000321362"/>
    </source>
</evidence>
<dbReference type="KEGG" id="mgk:FSB76_21750"/>
<comment type="catalytic activity">
    <reaction evidence="4">
        <text>beta-D-mannosyl-(1-&gt;4)-D-glucose + phosphate = alpha-D-mannose 1-phosphate + D-glucose</text>
        <dbReference type="Rhea" id="RHEA:32531"/>
        <dbReference type="ChEBI" id="CHEBI:4167"/>
        <dbReference type="ChEBI" id="CHEBI:43474"/>
        <dbReference type="ChEBI" id="CHEBI:58409"/>
        <dbReference type="ChEBI" id="CHEBI:64351"/>
        <dbReference type="EC" id="2.4.1.281"/>
    </reaction>
</comment>
<evidence type="ECO:0000256" key="3">
    <source>
        <dbReference type="ARBA" id="ARBA00024356"/>
    </source>
</evidence>
<dbReference type="GO" id="GO:0071555">
    <property type="term" value="P:cell wall organization"/>
    <property type="evidence" value="ECO:0007669"/>
    <property type="project" value="UniProtKB-KW"/>
</dbReference>
<reference evidence="5 6" key="1">
    <citation type="journal article" date="2013" name="J. Microbiol.">
        <title>Mucilaginibacter ginsenosidivorax sp. nov., with ginsenoside converting activity isolated from sediment.</title>
        <authorList>
            <person name="Kim J.K."/>
            <person name="Choi T.E."/>
            <person name="Liu Q.M."/>
            <person name="Park H.Y."/>
            <person name="Yi T.H."/>
            <person name="Yoon M.H."/>
            <person name="Kim S.C."/>
            <person name="Im W.T."/>
        </authorList>
    </citation>
    <scope>NUCLEOTIDE SEQUENCE [LARGE SCALE GENOMIC DNA]</scope>
    <source>
        <strain evidence="5 6">KHI28</strain>
    </source>
</reference>
<name>A0A5B8W303_9SPHI</name>
<keyword evidence="2 4" id="KW-0808">Transferase</keyword>
<dbReference type="InterPro" id="IPR028583">
    <property type="entry name" value="Man_Glc_phosphorylase"/>
</dbReference>
<dbReference type="PANTHER" id="PTHR34106">
    <property type="entry name" value="GLYCOSIDASE"/>
    <property type="match status" value="1"/>
</dbReference>
<dbReference type="EC" id="2.4.1.281" evidence="4"/>
<evidence type="ECO:0000313" key="5">
    <source>
        <dbReference type="EMBL" id="QEC78440.1"/>
    </source>
</evidence>
<evidence type="ECO:0000256" key="4">
    <source>
        <dbReference type="HAMAP-Rule" id="MF_00928"/>
    </source>
</evidence>
<dbReference type="PIRSF" id="PIRSF016202">
    <property type="entry name" value="PH1107"/>
    <property type="match status" value="1"/>
</dbReference>
<dbReference type="HAMAP" id="MF_00928">
    <property type="entry name" value="Man_Glc_phosphorylase"/>
    <property type="match status" value="1"/>
</dbReference>
<keyword evidence="5" id="KW-0378">Hydrolase</keyword>
<dbReference type="InterPro" id="IPR007184">
    <property type="entry name" value="Mannoside_phosphorylase"/>
</dbReference>
<dbReference type="InterPro" id="IPR023296">
    <property type="entry name" value="Glyco_hydro_beta-prop_sf"/>
</dbReference>
<dbReference type="RefSeq" id="WP_147057076.1">
    <property type="nucleotide sequence ID" value="NZ_CP042437.1"/>
</dbReference>
<keyword evidence="4" id="KW-0119">Carbohydrate metabolism</keyword>
<accession>A0A5B8W303</accession>
<dbReference type="SUPFAM" id="SSF75005">
    <property type="entry name" value="Arabinanase/levansucrase/invertase"/>
    <property type="match status" value="1"/>
</dbReference>
<dbReference type="OrthoDB" id="9775877at2"/>
<dbReference type="Proteomes" id="UP000321362">
    <property type="component" value="Chromosome"/>
</dbReference>
<dbReference type="Gene3D" id="2.115.10.20">
    <property type="entry name" value="Glycosyl hydrolase domain, family 43"/>
    <property type="match status" value="1"/>
</dbReference>
<dbReference type="GO" id="GO:0016758">
    <property type="term" value="F:hexosyltransferase activity"/>
    <property type="evidence" value="ECO:0007669"/>
    <property type="project" value="UniProtKB-UniRule"/>
</dbReference>
<dbReference type="GO" id="GO:0005975">
    <property type="term" value="P:carbohydrate metabolic process"/>
    <property type="evidence" value="ECO:0007669"/>
    <property type="project" value="UniProtKB-UniRule"/>
</dbReference>
<evidence type="ECO:0000256" key="1">
    <source>
        <dbReference type="ARBA" id="ARBA00022676"/>
    </source>
</evidence>
<dbReference type="PANTHER" id="PTHR34106:SF1">
    <property type="entry name" value="1,4-BETA-MANNOSYL-N-ACETYLGLUCOSAMINE PHOSPHORYLASE"/>
    <property type="match status" value="1"/>
</dbReference>
<protein>
    <recommendedName>
        <fullName evidence="4">4-O-beta-D-mannosyl-D-glucose phosphorylase</fullName>
        <shortName evidence="4">MGP</shortName>
        <shortName evidence="4">Mannosylglucose phosphorylase</shortName>
        <ecNumber evidence="4">2.4.1.281</ecNumber>
    </recommendedName>
</protein>
<proteinExistence type="inferred from homology"/>
<keyword evidence="5" id="KW-0326">Glycosidase</keyword>
<organism evidence="5 6">
    <name type="scientific">Mucilaginibacter ginsenosidivorax</name>
    <dbReference type="NCBI Taxonomy" id="862126"/>
    <lineage>
        <taxon>Bacteria</taxon>
        <taxon>Pseudomonadati</taxon>
        <taxon>Bacteroidota</taxon>
        <taxon>Sphingobacteriia</taxon>
        <taxon>Sphingobacteriales</taxon>
        <taxon>Sphingobacteriaceae</taxon>
        <taxon>Mucilaginibacter</taxon>
    </lineage>
</organism>